<feature type="region of interest" description="Disordered" evidence="6">
    <location>
        <begin position="431"/>
        <end position="500"/>
    </location>
</feature>
<evidence type="ECO:0000256" key="3">
    <source>
        <dbReference type="ARBA" id="ARBA00022853"/>
    </source>
</evidence>
<dbReference type="PROSITE" id="PS51575">
    <property type="entry name" value="SAM_MT43_SUVAR39_2"/>
    <property type="match status" value="1"/>
</dbReference>
<dbReference type="InterPro" id="IPR036987">
    <property type="entry name" value="SRA-YDG_sf"/>
</dbReference>
<dbReference type="InterPro" id="IPR046341">
    <property type="entry name" value="SET_dom_sf"/>
</dbReference>
<dbReference type="PANTHER" id="PTHR45660:SF46">
    <property type="entry name" value="HISTONE-LYSINE N-METHYLTRANSFERASE, H3 LYSINE-9 SPECIFIC SUVH6"/>
    <property type="match status" value="1"/>
</dbReference>
<comment type="subcellular location">
    <subcellularLocation>
        <location evidence="1">Chromosome</location>
    </subcellularLocation>
    <subcellularLocation>
        <location evidence="5">Nucleus</location>
    </subcellularLocation>
</comment>
<proteinExistence type="predicted"/>
<dbReference type="Gene3D" id="2.30.280.10">
    <property type="entry name" value="SRA-YDG"/>
    <property type="match status" value="1"/>
</dbReference>
<feature type="domain" description="Pre-SET" evidence="8">
    <location>
        <begin position="888"/>
        <end position="948"/>
    </location>
</feature>
<dbReference type="PROSITE" id="PS50280">
    <property type="entry name" value="SET"/>
    <property type="match status" value="1"/>
</dbReference>
<dbReference type="SMART" id="SM00468">
    <property type="entry name" value="PreSET"/>
    <property type="match status" value="1"/>
</dbReference>
<dbReference type="InterPro" id="IPR015947">
    <property type="entry name" value="PUA-like_sf"/>
</dbReference>
<evidence type="ECO:0000259" key="9">
    <source>
        <dbReference type="PROSITE" id="PS51015"/>
    </source>
</evidence>
<evidence type="ECO:0000256" key="5">
    <source>
        <dbReference type="PROSITE-ProRule" id="PRU00358"/>
    </source>
</evidence>
<evidence type="ECO:0000256" key="6">
    <source>
        <dbReference type="SAM" id="MobiDB-lite"/>
    </source>
</evidence>
<protein>
    <submittedName>
        <fullName evidence="10">Histone-lysine N-methyltransferase, H3 lysine-9 specific SUVH6</fullName>
    </submittedName>
</protein>
<evidence type="ECO:0000313" key="11">
    <source>
        <dbReference type="Proteomes" id="UP001412067"/>
    </source>
</evidence>
<keyword evidence="4 5" id="KW-0539">Nucleus</keyword>
<dbReference type="PROSITE" id="PS51015">
    <property type="entry name" value="YDG"/>
    <property type="match status" value="1"/>
</dbReference>
<dbReference type="InterPro" id="IPR007728">
    <property type="entry name" value="Pre-SET_dom"/>
</dbReference>
<dbReference type="Pfam" id="PF05033">
    <property type="entry name" value="Pre-SET"/>
    <property type="match status" value="1"/>
</dbReference>
<dbReference type="SUPFAM" id="SSF82199">
    <property type="entry name" value="SET domain"/>
    <property type="match status" value="1"/>
</dbReference>
<dbReference type="InterPro" id="IPR051357">
    <property type="entry name" value="H3K9_HMTase_SUVAR3-9"/>
</dbReference>
<feature type="region of interest" description="Disordered" evidence="6">
    <location>
        <begin position="384"/>
        <end position="404"/>
    </location>
</feature>
<keyword evidence="2" id="KW-0158">Chromosome</keyword>
<gene>
    <name evidence="10" type="primary">SUVH6</name>
    <name evidence="10" type="ORF">KSP40_PGU002594</name>
</gene>
<dbReference type="SMART" id="SM00317">
    <property type="entry name" value="SET"/>
    <property type="match status" value="1"/>
</dbReference>
<dbReference type="SUPFAM" id="SSF88697">
    <property type="entry name" value="PUA domain-like"/>
    <property type="match status" value="1"/>
</dbReference>
<feature type="domain" description="YDG" evidence="9">
    <location>
        <begin position="666"/>
        <end position="818"/>
    </location>
</feature>
<dbReference type="InterPro" id="IPR001214">
    <property type="entry name" value="SET_dom"/>
</dbReference>
<dbReference type="Proteomes" id="UP001412067">
    <property type="component" value="Unassembled WGS sequence"/>
</dbReference>
<feature type="compositionally biased region" description="Low complexity" evidence="6">
    <location>
        <begin position="431"/>
        <end position="449"/>
    </location>
</feature>
<organism evidence="10 11">
    <name type="scientific">Platanthera guangdongensis</name>
    <dbReference type="NCBI Taxonomy" id="2320717"/>
    <lineage>
        <taxon>Eukaryota</taxon>
        <taxon>Viridiplantae</taxon>
        <taxon>Streptophyta</taxon>
        <taxon>Embryophyta</taxon>
        <taxon>Tracheophyta</taxon>
        <taxon>Spermatophyta</taxon>
        <taxon>Magnoliopsida</taxon>
        <taxon>Liliopsida</taxon>
        <taxon>Asparagales</taxon>
        <taxon>Orchidaceae</taxon>
        <taxon>Orchidoideae</taxon>
        <taxon>Orchideae</taxon>
        <taxon>Orchidinae</taxon>
        <taxon>Platanthera</taxon>
    </lineage>
</organism>
<dbReference type="SMART" id="SM00466">
    <property type="entry name" value="SRA"/>
    <property type="match status" value="1"/>
</dbReference>
<dbReference type="Pfam" id="PF02182">
    <property type="entry name" value="SAD_SRA"/>
    <property type="match status" value="1"/>
</dbReference>
<comment type="caution">
    <text evidence="10">The sequence shown here is derived from an EMBL/GenBank/DDBJ whole genome shotgun (WGS) entry which is preliminary data.</text>
</comment>
<dbReference type="InterPro" id="IPR003105">
    <property type="entry name" value="SRA_YDG"/>
</dbReference>
<accession>A0ABR2M5J1</accession>
<dbReference type="PANTHER" id="PTHR45660">
    <property type="entry name" value="HISTONE-LYSINE N-METHYLTRANSFERASE SETMAR"/>
    <property type="match status" value="1"/>
</dbReference>
<evidence type="ECO:0000259" key="7">
    <source>
        <dbReference type="PROSITE" id="PS50280"/>
    </source>
</evidence>
<keyword evidence="11" id="KW-1185">Reference proteome</keyword>
<evidence type="ECO:0000313" key="10">
    <source>
        <dbReference type="EMBL" id="KAK8959308.1"/>
    </source>
</evidence>
<feature type="domain" description="SET" evidence="7">
    <location>
        <begin position="951"/>
        <end position="1094"/>
    </location>
</feature>
<keyword evidence="3" id="KW-0156">Chromatin regulator</keyword>
<dbReference type="Gene3D" id="2.170.270.10">
    <property type="entry name" value="SET domain"/>
    <property type="match status" value="1"/>
</dbReference>
<evidence type="ECO:0000256" key="1">
    <source>
        <dbReference type="ARBA" id="ARBA00004286"/>
    </source>
</evidence>
<evidence type="ECO:0000259" key="8">
    <source>
        <dbReference type="PROSITE" id="PS50867"/>
    </source>
</evidence>
<dbReference type="InterPro" id="IPR025794">
    <property type="entry name" value="H3-K9-MeTrfase_plant"/>
</dbReference>
<dbReference type="Pfam" id="PF00856">
    <property type="entry name" value="SET"/>
    <property type="match status" value="1"/>
</dbReference>
<name>A0ABR2M5J1_9ASPA</name>
<evidence type="ECO:0000256" key="2">
    <source>
        <dbReference type="ARBA" id="ARBA00022454"/>
    </source>
</evidence>
<dbReference type="PROSITE" id="PS50867">
    <property type="entry name" value="PRE_SET"/>
    <property type="match status" value="1"/>
</dbReference>
<dbReference type="EMBL" id="JBBWWR010000012">
    <property type="protein sequence ID" value="KAK8959308.1"/>
    <property type="molecule type" value="Genomic_DNA"/>
</dbReference>
<evidence type="ECO:0000256" key="4">
    <source>
        <dbReference type="ARBA" id="ARBA00023242"/>
    </source>
</evidence>
<sequence length="1133" mass="125494">MLQVSPETPLKYKRRKVSAIRQFPRGCIPNAAKLNPKPSEGTHSLAALENGKVTETDNVLADSNFSDKLVAPSPSVLEEKTLRIPGSSKDLVQELADLSNSSPAPLENNSESNPETKSLDLQHAMESSTVLENNLESKLGTVKLEGLPILEYSNPVRDEVEVQQVVMESSAPQILQNMNFYLKVHVPLKRRKISAIRQFPPGCGPNGGNIKKDNYGSVFAPPTSLNYKHLAKENIDEARRHLVGDGSVRIAGDEVPVGEMRRNGVKSVGHEIDQGISSKPSIRSAIALPKSKILQQEISGDSTLVVPTKKLLHGDENLSYVNQSKLIDGSTQMKNATMKQEKTIVGSVKAPSSEKIGAADRKDYRVTKEKELTIHGSATVRYNSEKSSRIQGSSGYAQVKPASKSGLNEILVRSTSDKTLDGYKIDRTVQSSQIKANSSSQSSLVVKSQFGSKQLDKRGTPSMEKPTGKDNEIDQMSSRKRKLPEGSPYKGYSPSEGDDSLDAIGERVIIQALMSGKNCPWRNARKRTSVISNSVVPKSKIVEKRFKDKTPALKKYFSSQQKRKGLVEDDDDDDYDNLPQEKNQLSITMTPFVPPESSRKGGDTEEIVVRHKVKRALRLFQLICRKLLQGEESKTKRLGRNRIDLQASGMLKDSGEWVNSGDPIIGHVPGVEVGDEFHFRVELSIVGLHRPFQGGIDCTKKNGMLLATSIVASGGYQDDMDSSDVLIYSGSGGTSVVGGDKQQRDQRLERGNLALKNSIDKQTPVRVIHGFKEKGSESHDARAKIVSTFTYDGLYHVESYWQEMGSHGFSVFKFQLRRLANQPELALKVLKRSAKLKNREGLCVKDISQGKEKIAISVVNTIDTDQPMPFKYITKSIYPSWYTKTPPQGCDCTNGCSDSDKCACAVKNGGEIPFNFNEAIVQAKPLIYECSPSCKCSSSCHNRVSQRGIKMQLEIFKTNGRGWGVRSLKSIPSGTFICEYIGEMLQDGEAEQRTNDEYLFDIGHNYDDRSLWEGLPNLIPGLQSSSQCDTVESVGFTIDAAEYGNVGRFINHSCSPNLYAQNVLYDHDDKRMPHIMFFAVDNIPPLQELTYHYNYTIDEVRDSEGNIKQKACHCGSPEKLKLVGLNQMEIERR</sequence>
<reference evidence="10 11" key="1">
    <citation type="journal article" date="2022" name="Nat. Plants">
        <title>Genomes of leafy and leafless Platanthera orchids illuminate the evolution of mycoheterotrophy.</title>
        <authorList>
            <person name="Li M.H."/>
            <person name="Liu K.W."/>
            <person name="Li Z."/>
            <person name="Lu H.C."/>
            <person name="Ye Q.L."/>
            <person name="Zhang D."/>
            <person name="Wang J.Y."/>
            <person name="Li Y.F."/>
            <person name="Zhong Z.M."/>
            <person name="Liu X."/>
            <person name="Yu X."/>
            <person name="Liu D.K."/>
            <person name="Tu X.D."/>
            <person name="Liu B."/>
            <person name="Hao Y."/>
            <person name="Liao X.Y."/>
            <person name="Jiang Y.T."/>
            <person name="Sun W.H."/>
            <person name="Chen J."/>
            <person name="Chen Y.Q."/>
            <person name="Ai Y."/>
            <person name="Zhai J.W."/>
            <person name="Wu S.S."/>
            <person name="Zhou Z."/>
            <person name="Hsiao Y.Y."/>
            <person name="Wu W.L."/>
            <person name="Chen Y.Y."/>
            <person name="Lin Y.F."/>
            <person name="Hsu J.L."/>
            <person name="Li C.Y."/>
            <person name="Wang Z.W."/>
            <person name="Zhao X."/>
            <person name="Zhong W.Y."/>
            <person name="Ma X.K."/>
            <person name="Ma L."/>
            <person name="Huang J."/>
            <person name="Chen G.Z."/>
            <person name="Huang M.Z."/>
            <person name="Huang L."/>
            <person name="Peng D.H."/>
            <person name="Luo Y.B."/>
            <person name="Zou S.Q."/>
            <person name="Chen S.P."/>
            <person name="Lan S."/>
            <person name="Tsai W.C."/>
            <person name="Van de Peer Y."/>
            <person name="Liu Z.J."/>
        </authorList>
    </citation>
    <scope>NUCLEOTIDE SEQUENCE [LARGE SCALE GENOMIC DNA]</scope>
    <source>
        <strain evidence="10">Lor288</strain>
    </source>
</reference>